<evidence type="ECO:0000256" key="1">
    <source>
        <dbReference type="SAM" id="MobiDB-lite"/>
    </source>
</evidence>
<name>A0AAD7FS49_9AGAR</name>
<dbReference type="PROSITE" id="PS50020">
    <property type="entry name" value="WW_DOMAIN_2"/>
    <property type="match status" value="1"/>
</dbReference>
<dbReference type="SMART" id="SM00456">
    <property type="entry name" value="WW"/>
    <property type="match status" value="1"/>
</dbReference>
<dbReference type="Gene3D" id="2.20.70.10">
    <property type="match status" value="1"/>
</dbReference>
<organism evidence="3 4">
    <name type="scientific">Roridomyces roridus</name>
    <dbReference type="NCBI Taxonomy" id="1738132"/>
    <lineage>
        <taxon>Eukaryota</taxon>
        <taxon>Fungi</taxon>
        <taxon>Dikarya</taxon>
        <taxon>Basidiomycota</taxon>
        <taxon>Agaricomycotina</taxon>
        <taxon>Agaricomycetes</taxon>
        <taxon>Agaricomycetidae</taxon>
        <taxon>Agaricales</taxon>
        <taxon>Marasmiineae</taxon>
        <taxon>Mycenaceae</taxon>
        <taxon>Roridomyces</taxon>
    </lineage>
</organism>
<protein>
    <recommendedName>
        <fullName evidence="2">WW domain-containing protein</fullName>
    </recommendedName>
</protein>
<feature type="domain" description="WW" evidence="2">
    <location>
        <begin position="48"/>
        <end position="84"/>
    </location>
</feature>
<dbReference type="InterPro" id="IPR001202">
    <property type="entry name" value="WW_dom"/>
</dbReference>
<proteinExistence type="predicted"/>
<evidence type="ECO:0000259" key="2">
    <source>
        <dbReference type="PROSITE" id="PS50020"/>
    </source>
</evidence>
<reference evidence="3" key="1">
    <citation type="submission" date="2023-03" db="EMBL/GenBank/DDBJ databases">
        <title>Massive genome expansion in bonnet fungi (Mycena s.s.) driven by repeated elements and novel gene families across ecological guilds.</title>
        <authorList>
            <consortium name="Lawrence Berkeley National Laboratory"/>
            <person name="Harder C.B."/>
            <person name="Miyauchi S."/>
            <person name="Viragh M."/>
            <person name="Kuo A."/>
            <person name="Thoen E."/>
            <person name="Andreopoulos B."/>
            <person name="Lu D."/>
            <person name="Skrede I."/>
            <person name="Drula E."/>
            <person name="Henrissat B."/>
            <person name="Morin E."/>
            <person name="Kohler A."/>
            <person name="Barry K."/>
            <person name="LaButti K."/>
            <person name="Morin E."/>
            <person name="Salamov A."/>
            <person name="Lipzen A."/>
            <person name="Mereny Z."/>
            <person name="Hegedus B."/>
            <person name="Baldrian P."/>
            <person name="Stursova M."/>
            <person name="Weitz H."/>
            <person name="Taylor A."/>
            <person name="Grigoriev I.V."/>
            <person name="Nagy L.G."/>
            <person name="Martin F."/>
            <person name="Kauserud H."/>
        </authorList>
    </citation>
    <scope>NUCLEOTIDE SEQUENCE</scope>
    <source>
        <strain evidence="3">9284</strain>
    </source>
</reference>
<keyword evidence="4" id="KW-1185">Reference proteome</keyword>
<sequence length="206" mass="23844">MSDTKPPPQAQENTAGPSVRRTASIETLPQYGLPSEDARRRSLEDAATPLPDGWFCHLDPHSNHHYYVDMNSTPPRSVWLHPRHDAPPPPLEEISPSTCRPHRPGARRSWRSSKRSSCSLKRTAGHLRVRRKRKRRRSWRDMPSDARRSWRRFSGMGRNSWGVSTSGRLRPRMRARTEGGVQTPAWKLISLDGWRSSRPVFFTYWC</sequence>
<dbReference type="SUPFAM" id="SSF51045">
    <property type="entry name" value="WW domain"/>
    <property type="match status" value="1"/>
</dbReference>
<feature type="region of interest" description="Disordered" evidence="1">
    <location>
        <begin position="1"/>
        <end position="42"/>
    </location>
</feature>
<comment type="caution">
    <text evidence="3">The sequence shown here is derived from an EMBL/GenBank/DDBJ whole genome shotgun (WGS) entry which is preliminary data.</text>
</comment>
<gene>
    <name evidence="3" type="ORF">FB45DRAFT_1056962</name>
</gene>
<evidence type="ECO:0000313" key="4">
    <source>
        <dbReference type="Proteomes" id="UP001221142"/>
    </source>
</evidence>
<dbReference type="InterPro" id="IPR036020">
    <property type="entry name" value="WW_dom_sf"/>
</dbReference>
<dbReference type="EMBL" id="JARKIF010000007">
    <property type="protein sequence ID" value="KAJ7635015.1"/>
    <property type="molecule type" value="Genomic_DNA"/>
</dbReference>
<dbReference type="Proteomes" id="UP001221142">
    <property type="component" value="Unassembled WGS sequence"/>
</dbReference>
<dbReference type="AlphaFoldDB" id="A0AAD7FS49"/>
<feature type="region of interest" description="Disordered" evidence="1">
    <location>
        <begin position="87"/>
        <end position="116"/>
    </location>
</feature>
<feature type="compositionally biased region" description="Basic residues" evidence="1">
    <location>
        <begin position="100"/>
        <end position="114"/>
    </location>
</feature>
<evidence type="ECO:0000313" key="3">
    <source>
        <dbReference type="EMBL" id="KAJ7635015.1"/>
    </source>
</evidence>
<accession>A0AAD7FS49</accession>